<dbReference type="OrthoDB" id="5072at2759"/>
<proteinExistence type="inferred from homology"/>
<dbReference type="STRING" id="101091.A0A1C7NAI0"/>
<evidence type="ECO:0000313" key="8">
    <source>
        <dbReference type="EMBL" id="OBZ86113.1"/>
    </source>
</evidence>
<keyword evidence="6" id="KW-0175">Coiled coil</keyword>
<feature type="coiled-coil region" evidence="6">
    <location>
        <begin position="302"/>
        <end position="329"/>
    </location>
</feature>
<dbReference type="Pfam" id="PF07767">
    <property type="entry name" value="Nop53"/>
    <property type="match status" value="1"/>
</dbReference>
<dbReference type="Proteomes" id="UP000093000">
    <property type="component" value="Unassembled WGS sequence"/>
</dbReference>
<dbReference type="GO" id="GO:0000027">
    <property type="term" value="P:ribosomal large subunit assembly"/>
    <property type="evidence" value="ECO:0007669"/>
    <property type="project" value="UniProtKB-UniRule"/>
</dbReference>
<dbReference type="PIRSF" id="PIRSF017302">
    <property type="entry name" value="Gltscr2"/>
    <property type="match status" value="1"/>
</dbReference>
<comment type="subcellular location">
    <subcellularLocation>
        <location evidence="5">Nucleus</location>
        <location evidence="5">Nucleolus</location>
    </subcellularLocation>
    <subcellularLocation>
        <location evidence="5">Nucleus</location>
        <location evidence="5">Nucleoplasm</location>
    </subcellularLocation>
</comment>
<dbReference type="AlphaFoldDB" id="A0A1C7NAI0"/>
<feature type="region of interest" description="Disordered" evidence="7">
    <location>
        <begin position="117"/>
        <end position="137"/>
    </location>
</feature>
<evidence type="ECO:0000256" key="4">
    <source>
        <dbReference type="ARBA" id="ARBA00023242"/>
    </source>
</evidence>
<dbReference type="EMBL" id="LUGH01000327">
    <property type="protein sequence ID" value="OBZ86113.1"/>
    <property type="molecule type" value="Genomic_DNA"/>
</dbReference>
<dbReference type="InParanoid" id="A0A1C7NAI0"/>
<comment type="similarity">
    <text evidence="1 5">Belongs to the NOP53 family.</text>
</comment>
<dbReference type="PANTHER" id="PTHR14211">
    <property type="entry name" value="GLIOMA SUPPRESSOR CANDIDATE REGION GENE 2"/>
    <property type="match status" value="1"/>
</dbReference>
<evidence type="ECO:0000313" key="9">
    <source>
        <dbReference type="Proteomes" id="UP000093000"/>
    </source>
</evidence>
<feature type="region of interest" description="Disordered" evidence="7">
    <location>
        <begin position="88"/>
        <end position="107"/>
    </location>
</feature>
<evidence type="ECO:0000256" key="6">
    <source>
        <dbReference type="SAM" id="Coils"/>
    </source>
</evidence>
<feature type="compositionally biased region" description="Basic residues" evidence="7">
    <location>
        <begin position="8"/>
        <end position="23"/>
    </location>
</feature>
<evidence type="ECO:0000256" key="7">
    <source>
        <dbReference type="SAM" id="MobiDB-lite"/>
    </source>
</evidence>
<dbReference type="GO" id="GO:0005654">
    <property type="term" value="C:nucleoplasm"/>
    <property type="evidence" value="ECO:0007669"/>
    <property type="project" value="UniProtKB-SubCell"/>
</dbReference>
<evidence type="ECO:0000256" key="2">
    <source>
        <dbReference type="ARBA" id="ARBA00018339"/>
    </source>
</evidence>
<organism evidence="8 9">
    <name type="scientific">Choanephora cucurbitarum</name>
    <dbReference type="NCBI Taxonomy" id="101091"/>
    <lineage>
        <taxon>Eukaryota</taxon>
        <taxon>Fungi</taxon>
        <taxon>Fungi incertae sedis</taxon>
        <taxon>Mucoromycota</taxon>
        <taxon>Mucoromycotina</taxon>
        <taxon>Mucoromycetes</taxon>
        <taxon>Mucorales</taxon>
        <taxon>Mucorineae</taxon>
        <taxon>Choanephoraceae</taxon>
        <taxon>Choanephoroideae</taxon>
        <taxon>Choanephora</taxon>
    </lineage>
</organism>
<evidence type="ECO:0000256" key="1">
    <source>
        <dbReference type="ARBA" id="ARBA00008838"/>
    </source>
</evidence>
<dbReference type="FunCoup" id="A0A1C7NAI0">
    <property type="interactions" value="483"/>
</dbReference>
<name>A0A1C7NAI0_9FUNG</name>
<dbReference type="GO" id="GO:0005730">
    <property type="term" value="C:nucleolus"/>
    <property type="evidence" value="ECO:0007669"/>
    <property type="project" value="UniProtKB-SubCell"/>
</dbReference>
<dbReference type="InterPro" id="IPR011687">
    <property type="entry name" value="Nop53/GLTSCR2"/>
</dbReference>
<evidence type="ECO:0000256" key="5">
    <source>
        <dbReference type="PIRNR" id="PIRNR017302"/>
    </source>
</evidence>
<keyword evidence="9" id="KW-1185">Reference proteome</keyword>
<keyword evidence="3 5" id="KW-0690">Ribosome biogenesis</keyword>
<dbReference type="GO" id="GO:0006364">
    <property type="term" value="P:rRNA processing"/>
    <property type="evidence" value="ECO:0007669"/>
    <property type="project" value="TreeGrafter"/>
</dbReference>
<feature type="region of interest" description="Disordered" evidence="7">
    <location>
        <begin position="1"/>
        <end position="23"/>
    </location>
</feature>
<protein>
    <recommendedName>
        <fullName evidence="2 5">Ribosome biogenesis protein NOP53</fullName>
    </recommendedName>
</protein>
<gene>
    <name evidence="8" type="ORF">A0J61_05840</name>
</gene>
<reference evidence="8 9" key="1">
    <citation type="submission" date="2016-03" db="EMBL/GenBank/DDBJ databases">
        <title>Choanephora cucurbitarum.</title>
        <authorList>
            <person name="Min B."/>
            <person name="Park H."/>
            <person name="Park J.-H."/>
            <person name="Shin H.-D."/>
            <person name="Choi I.-G."/>
        </authorList>
    </citation>
    <scope>NUCLEOTIDE SEQUENCE [LARGE SCALE GENOMIC DNA]</scope>
    <source>
        <strain evidence="8 9">KUS-F28377</strain>
    </source>
</reference>
<dbReference type="GO" id="GO:0008097">
    <property type="term" value="F:5S rRNA binding"/>
    <property type="evidence" value="ECO:0007669"/>
    <property type="project" value="TreeGrafter"/>
</dbReference>
<feature type="compositionally biased region" description="Acidic residues" evidence="7">
    <location>
        <begin position="251"/>
        <end position="261"/>
    </location>
</feature>
<keyword evidence="4 5" id="KW-0539">Nucleus</keyword>
<accession>A0A1C7NAI0</accession>
<sequence>MLNMATIQKKKTQPSRKGKKAWRKNVDITDVEEAQEELRAVERVVGHTETMKDEELFTIDVTGDATTKRQLAKDKPLRVDEILSQRSAVPAVQSKNPFKKPELTDKIASKHEYKTLKRKIENNAPLAPKKKNKKANQKSYDLWDEPMAEAPASDFLPIETKTKAPKTLNEKPTAIHHVAAVEAPQGGHSYNPSVEEHQKLLAQAVEMEERKAETLRQLQEQLSYREELKLLADELASSEITKDGKIVMTGEENEEEEEEGTEQGRKKKKNAGERKTRQQRHKEHRLATAELEKKQKLQERLIRQQIDKLRQIESELAERVEQLDTLAEKRGERRTEEAKKGMKKLGKYTVPELPVDVQLTDELCETLRQLKPEGNMFRDRFNSIQKRNIIEPRVPVMPSRKYKLKEYERRAYKNFDQMEAIKKKRKE</sequence>
<evidence type="ECO:0000256" key="3">
    <source>
        <dbReference type="ARBA" id="ARBA00022517"/>
    </source>
</evidence>
<feature type="region of interest" description="Disordered" evidence="7">
    <location>
        <begin position="242"/>
        <end position="291"/>
    </location>
</feature>
<dbReference type="PANTHER" id="PTHR14211:SF7">
    <property type="entry name" value="RIBOSOME BIOGENESIS PROTEIN NOP53"/>
    <property type="match status" value="1"/>
</dbReference>
<comment type="caution">
    <text evidence="8">The sequence shown here is derived from an EMBL/GenBank/DDBJ whole genome shotgun (WGS) entry which is preliminary data.</text>
</comment>
<comment type="function">
    <text evidence="5">May play a role in ribosome biogenesis.</text>
</comment>